<dbReference type="EMBL" id="AJWZ01011514">
    <property type="protein sequence ID" value="EKC44904.1"/>
    <property type="molecule type" value="Genomic_DNA"/>
</dbReference>
<name>K1RMZ6_9ZZZZ</name>
<feature type="transmembrane region" description="Helical" evidence="1">
    <location>
        <begin position="101"/>
        <end position="121"/>
    </location>
</feature>
<accession>K1RMZ6</accession>
<dbReference type="AlphaFoldDB" id="K1RMZ6"/>
<keyword evidence="1" id="KW-0472">Membrane</keyword>
<feature type="non-terminal residue" evidence="2">
    <location>
        <position position="168"/>
    </location>
</feature>
<feature type="transmembrane region" description="Helical" evidence="1">
    <location>
        <begin position="141"/>
        <end position="167"/>
    </location>
</feature>
<comment type="caution">
    <text evidence="2">The sequence shown here is derived from an EMBL/GenBank/DDBJ whole genome shotgun (WGS) entry which is preliminary data.</text>
</comment>
<gene>
    <name evidence="2" type="ORF">OBE_17229</name>
</gene>
<evidence type="ECO:0000313" key="2">
    <source>
        <dbReference type="EMBL" id="EKC44904.1"/>
    </source>
</evidence>
<keyword evidence="1" id="KW-0812">Transmembrane</keyword>
<protein>
    <submittedName>
        <fullName evidence="2">Integral membrane protein</fullName>
    </submittedName>
</protein>
<sequence length="168" mass="19049">MEVYRIAVLALIGKMSLYQLPLHLCSMAGFLCCLHAFFKWDWLGQVLYTLCLPGTVLALLFPDWVRYPAIHFITIQGFTFHAGIVLYVICQLLQHNIVPRLAVLWKVIVFLLAVVPPVYLFDKKFHANYMFVNVPSPGSPLEWLASFLGNPGYLAGYAVLMLLCMVLI</sequence>
<feature type="transmembrane region" description="Helical" evidence="1">
    <location>
        <begin position="68"/>
        <end position="89"/>
    </location>
</feature>
<feature type="transmembrane region" description="Helical" evidence="1">
    <location>
        <begin position="20"/>
        <end position="38"/>
    </location>
</feature>
<proteinExistence type="predicted"/>
<keyword evidence="1" id="KW-1133">Transmembrane helix</keyword>
<organism evidence="2">
    <name type="scientific">human gut metagenome</name>
    <dbReference type="NCBI Taxonomy" id="408170"/>
    <lineage>
        <taxon>unclassified sequences</taxon>
        <taxon>metagenomes</taxon>
        <taxon>organismal metagenomes</taxon>
    </lineage>
</organism>
<dbReference type="Pfam" id="PF14808">
    <property type="entry name" value="TMEM164"/>
    <property type="match status" value="1"/>
</dbReference>
<reference evidence="2" key="1">
    <citation type="journal article" date="2013" name="Environ. Microbiol.">
        <title>Microbiota from the distal guts of lean and obese adolescents exhibit partial functional redundancy besides clear differences in community structure.</title>
        <authorList>
            <person name="Ferrer M."/>
            <person name="Ruiz A."/>
            <person name="Lanza F."/>
            <person name="Haange S.B."/>
            <person name="Oberbach A."/>
            <person name="Till H."/>
            <person name="Bargiela R."/>
            <person name="Campoy C."/>
            <person name="Segura M.T."/>
            <person name="Richter M."/>
            <person name="von Bergen M."/>
            <person name="Seifert J."/>
            <person name="Suarez A."/>
        </authorList>
    </citation>
    <scope>NUCLEOTIDE SEQUENCE</scope>
</reference>
<evidence type="ECO:0000256" key="1">
    <source>
        <dbReference type="SAM" id="Phobius"/>
    </source>
</evidence>